<sequence>MKLFMAIFIQLIVILGINTASASALVKSLSNCDAGFFKEASKNKELNQIFNEFYQQKMIDGNAFIKPISIQDGKLKLEKFSVEYTDFNKYKGVVPNAPTGEYYFWGFETNQPFNDVIKALSPQIDLVKVSDDSYVYNAMYRNSVSDKWLKNNSPASNMAPDEESAEKLFIIEVNSDKKVTLFCTIQGKVDQKDLRESGLIK</sequence>
<evidence type="ECO:0000313" key="1">
    <source>
        <dbReference type="EMBL" id="EUD11075.1"/>
    </source>
</evidence>
<accession>A0AAV3M6B1</accession>
<evidence type="ECO:0000313" key="2">
    <source>
        <dbReference type="Proteomes" id="UP000022311"/>
    </source>
</evidence>
<gene>
    <name evidence="1" type="ORF">HMPREF1563_2948</name>
</gene>
<dbReference type="AlphaFoldDB" id="A0AAV3M6B1"/>
<comment type="caution">
    <text evidence="1">The sequence shown here is derived from an EMBL/GenBank/DDBJ whole genome shotgun (WGS) entry which is preliminary data.</text>
</comment>
<name>A0AAV3M6B1_9GAMM</name>
<proteinExistence type="predicted"/>
<protein>
    <submittedName>
        <fullName evidence="1">Uncharacterized protein</fullName>
    </submittedName>
</protein>
<dbReference type="RefSeq" id="WP_006660194.1">
    <property type="nucleotide sequence ID" value="NZ_JALD01000044.1"/>
</dbReference>
<organism evidence="1 2">
    <name type="scientific">Providencia alcalifaciens 205/92</name>
    <dbReference type="NCBI Taxonomy" id="1256988"/>
    <lineage>
        <taxon>Bacteria</taxon>
        <taxon>Pseudomonadati</taxon>
        <taxon>Pseudomonadota</taxon>
        <taxon>Gammaproteobacteria</taxon>
        <taxon>Enterobacterales</taxon>
        <taxon>Morganellaceae</taxon>
        <taxon>Providencia</taxon>
    </lineage>
</organism>
<dbReference type="GeneID" id="88774006"/>
<dbReference type="EMBL" id="JALD01000044">
    <property type="protein sequence ID" value="EUD11075.1"/>
    <property type="molecule type" value="Genomic_DNA"/>
</dbReference>
<dbReference type="Proteomes" id="UP000022311">
    <property type="component" value="Unassembled WGS sequence"/>
</dbReference>
<reference evidence="1 2" key="1">
    <citation type="submission" date="2014-01" db="EMBL/GenBank/DDBJ databases">
        <authorList>
            <person name="Durkin A.S."/>
            <person name="McCorrison J."/>
            <person name="Torralba M."/>
            <person name="Gillis M."/>
            <person name="Haft D.H."/>
            <person name="Methe B."/>
            <person name="Sutton G."/>
            <person name="Nelson K.E."/>
        </authorList>
    </citation>
    <scope>NUCLEOTIDE SEQUENCE [LARGE SCALE GENOMIC DNA]</scope>
    <source>
        <strain evidence="1 2">205/92</strain>
    </source>
</reference>